<dbReference type="AlphaFoldDB" id="A0A2N3HJL7"/>
<dbReference type="RefSeq" id="WP_106659699.1">
    <property type="nucleotide sequence ID" value="NZ_PJEO01000033.1"/>
</dbReference>
<proteinExistence type="predicted"/>
<organism evidence="2 3">
    <name type="scientific">Confluentibacter flavum</name>
    <dbReference type="NCBI Taxonomy" id="1909700"/>
    <lineage>
        <taxon>Bacteria</taxon>
        <taxon>Pseudomonadati</taxon>
        <taxon>Bacteroidota</taxon>
        <taxon>Flavobacteriia</taxon>
        <taxon>Flavobacteriales</taxon>
        <taxon>Flavobacteriaceae</taxon>
        <taxon>Confluentibacter</taxon>
    </lineage>
</organism>
<keyword evidence="3" id="KW-1185">Reference proteome</keyword>
<dbReference type="Pfam" id="PF19588">
    <property type="entry name" value="SxtJ"/>
    <property type="match status" value="1"/>
</dbReference>
<sequence>MSREKGLETIIILALASLIVYLKFDTNWAIYLALGLLVLSFISKKITIIIAETWFSFAHYLGLVMNQIIMFIIFYMVLIPLSFFQRLMGSNQILKKNKSNSYFHKRNHLFTTKDIERPW</sequence>
<feature type="transmembrane region" description="Helical" evidence="1">
    <location>
        <begin position="6"/>
        <end position="22"/>
    </location>
</feature>
<comment type="caution">
    <text evidence="2">The sequence shown here is derived from an EMBL/GenBank/DDBJ whole genome shotgun (WGS) entry which is preliminary data.</text>
</comment>
<keyword evidence="1" id="KW-1133">Transmembrane helix</keyword>
<dbReference type="Proteomes" id="UP000233435">
    <property type="component" value="Unassembled WGS sequence"/>
</dbReference>
<accession>A0A2N3HJL7</accession>
<dbReference type="InterPro" id="IPR045781">
    <property type="entry name" value="SxtJ"/>
</dbReference>
<evidence type="ECO:0000313" key="2">
    <source>
        <dbReference type="EMBL" id="PKQ45165.1"/>
    </source>
</evidence>
<dbReference type="EMBL" id="PJEO01000033">
    <property type="protein sequence ID" value="PKQ45165.1"/>
    <property type="molecule type" value="Genomic_DNA"/>
</dbReference>
<reference evidence="2 3" key="1">
    <citation type="submission" date="2017-12" db="EMBL/GenBank/DDBJ databases">
        <title>Confluentibacter flavum sp. nov., isolated from the saline lake.</title>
        <authorList>
            <person name="Yu L."/>
        </authorList>
    </citation>
    <scope>NUCLEOTIDE SEQUENCE [LARGE SCALE GENOMIC DNA]</scope>
    <source>
        <strain evidence="2 3">3B</strain>
    </source>
</reference>
<keyword evidence="1" id="KW-0812">Transmembrane</keyword>
<feature type="transmembrane region" description="Helical" evidence="1">
    <location>
        <begin position="57"/>
        <end position="78"/>
    </location>
</feature>
<dbReference type="OrthoDB" id="1443797at2"/>
<keyword evidence="1" id="KW-0472">Membrane</keyword>
<evidence type="ECO:0008006" key="4">
    <source>
        <dbReference type="Google" id="ProtNLM"/>
    </source>
</evidence>
<gene>
    <name evidence="2" type="ORF">CSW08_09785</name>
</gene>
<protein>
    <recommendedName>
        <fullName evidence="4">SxtJ</fullName>
    </recommendedName>
</protein>
<feature type="transmembrane region" description="Helical" evidence="1">
    <location>
        <begin position="29"/>
        <end position="51"/>
    </location>
</feature>
<evidence type="ECO:0000256" key="1">
    <source>
        <dbReference type="SAM" id="Phobius"/>
    </source>
</evidence>
<name>A0A2N3HJL7_9FLAO</name>
<evidence type="ECO:0000313" key="3">
    <source>
        <dbReference type="Proteomes" id="UP000233435"/>
    </source>
</evidence>